<dbReference type="Gene3D" id="3.10.150.10">
    <property type="entry name" value="DNA Polymerase III, subunit A, domain 2"/>
    <property type="match status" value="1"/>
</dbReference>
<dbReference type="STRING" id="1120920.SAMN03080599_00373"/>
<evidence type="ECO:0000256" key="8">
    <source>
        <dbReference type="ARBA" id="ARBA00022932"/>
    </source>
</evidence>
<keyword evidence="8 10" id="KW-0239">DNA-directed DNA polymerase</keyword>
<dbReference type="EMBL" id="FMWL01000001">
    <property type="protein sequence ID" value="SCZ76667.1"/>
    <property type="molecule type" value="Genomic_DNA"/>
</dbReference>
<comment type="similarity">
    <text evidence="2 10">Belongs to the beta sliding clamp family.</text>
</comment>
<dbReference type="InterPro" id="IPR046938">
    <property type="entry name" value="DNA_clamp_sf"/>
</dbReference>
<evidence type="ECO:0000256" key="5">
    <source>
        <dbReference type="ARBA" id="ARBA00022679"/>
    </source>
</evidence>
<dbReference type="CDD" id="cd00140">
    <property type="entry name" value="beta_clamp"/>
    <property type="match status" value="1"/>
</dbReference>
<feature type="domain" description="DNA polymerase III beta sliding clamp C-terminal" evidence="13">
    <location>
        <begin position="246"/>
        <end position="365"/>
    </location>
</feature>
<comment type="subunit">
    <text evidence="10">Forms a ring-shaped head-to-tail homodimer around DNA.</text>
</comment>
<proteinExistence type="inferred from homology"/>
<evidence type="ECO:0000313" key="15">
    <source>
        <dbReference type="Proteomes" id="UP000199208"/>
    </source>
</evidence>
<evidence type="ECO:0000256" key="1">
    <source>
        <dbReference type="ARBA" id="ARBA00004496"/>
    </source>
</evidence>
<dbReference type="GO" id="GO:0008408">
    <property type="term" value="F:3'-5' exonuclease activity"/>
    <property type="evidence" value="ECO:0007669"/>
    <property type="project" value="InterPro"/>
</dbReference>
<keyword evidence="9" id="KW-0238">DNA-binding</keyword>
<keyword evidence="6 10" id="KW-0548">Nucleotidyltransferase</keyword>
<dbReference type="InterPro" id="IPR022637">
    <property type="entry name" value="DNA_polIII_beta_cen"/>
</dbReference>
<accession>A0A1G5RRM5</accession>
<evidence type="ECO:0000256" key="7">
    <source>
        <dbReference type="ARBA" id="ARBA00022705"/>
    </source>
</evidence>
<evidence type="ECO:0000259" key="13">
    <source>
        <dbReference type="Pfam" id="PF02768"/>
    </source>
</evidence>
<dbReference type="Pfam" id="PF02768">
    <property type="entry name" value="DNA_pol3_beta_3"/>
    <property type="match status" value="1"/>
</dbReference>
<dbReference type="GO" id="GO:0009360">
    <property type="term" value="C:DNA polymerase III complex"/>
    <property type="evidence" value="ECO:0007669"/>
    <property type="project" value="InterPro"/>
</dbReference>
<feature type="domain" description="DNA polymerase III beta sliding clamp central" evidence="12">
    <location>
        <begin position="129"/>
        <end position="241"/>
    </location>
</feature>
<evidence type="ECO:0000256" key="2">
    <source>
        <dbReference type="ARBA" id="ARBA00010752"/>
    </source>
</evidence>
<keyword evidence="7 10" id="KW-0235">DNA replication</keyword>
<evidence type="ECO:0000259" key="12">
    <source>
        <dbReference type="Pfam" id="PF02767"/>
    </source>
</evidence>
<dbReference type="SUPFAM" id="SSF55979">
    <property type="entry name" value="DNA clamp"/>
    <property type="match status" value="3"/>
</dbReference>
<organism evidence="14 15">
    <name type="scientific">Acidaminobacter hydrogenoformans DSM 2784</name>
    <dbReference type="NCBI Taxonomy" id="1120920"/>
    <lineage>
        <taxon>Bacteria</taxon>
        <taxon>Bacillati</taxon>
        <taxon>Bacillota</taxon>
        <taxon>Clostridia</taxon>
        <taxon>Peptostreptococcales</taxon>
        <taxon>Acidaminobacteraceae</taxon>
        <taxon>Acidaminobacter</taxon>
    </lineage>
</organism>
<dbReference type="PANTHER" id="PTHR30478:SF0">
    <property type="entry name" value="BETA SLIDING CLAMP"/>
    <property type="match status" value="1"/>
</dbReference>
<dbReference type="RefSeq" id="WP_092589175.1">
    <property type="nucleotide sequence ID" value="NZ_FMWL01000001.1"/>
</dbReference>
<dbReference type="PANTHER" id="PTHR30478">
    <property type="entry name" value="DNA POLYMERASE III SUBUNIT BETA"/>
    <property type="match status" value="1"/>
</dbReference>
<sequence>MKFTCPQSVLSEAILTVSKAVSSKSTHPALNGILIEANGSEVTLTGNDLTLGIETKFVAEVEQEGSVVLPARLFGEIIRKLVPLNVLIESNDNYETKILCDRSEFKIMGMSDAEFSEIPEVDSNSGVQIECGLLKGMIRQTLFATSLDESRPILTGALFEFEPDRLSVVAIDGYRLALRQAMLHSDLSGKVVVPAKTLNEVAKILSGVPDAEIVYVLFTDHHILFEFNQIRIVSRLLEGEFIKYSQILPKDNKTVAKAKTDELLNSLERASLMAKESKNSSIKLSIKPQRMNILSNVEIGSVNEEVTIDLSGPELDIGFNPKYLIDALKVMESEWVTLEFSTNVSPCIMKPVNHGFYTYLVLPVRMA</sequence>
<dbReference type="Pfam" id="PF02767">
    <property type="entry name" value="DNA_pol3_beta_2"/>
    <property type="match status" value="1"/>
</dbReference>
<dbReference type="NCBIfam" id="TIGR00663">
    <property type="entry name" value="dnan"/>
    <property type="match status" value="1"/>
</dbReference>
<dbReference type="Pfam" id="PF00712">
    <property type="entry name" value="DNA_pol3_beta"/>
    <property type="match status" value="1"/>
</dbReference>
<dbReference type="Proteomes" id="UP000199208">
    <property type="component" value="Unassembled WGS sequence"/>
</dbReference>
<keyword evidence="4 10" id="KW-0963">Cytoplasm</keyword>
<dbReference type="GO" id="GO:0006271">
    <property type="term" value="P:DNA strand elongation involved in DNA replication"/>
    <property type="evidence" value="ECO:0007669"/>
    <property type="project" value="TreeGrafter"/>
</dbReference>
<protein>
    <recommendedName>
        <fullName evidence="3 10">Beta sliding clamp</fullName>
    </recommendedName>
</protein>
<reference evidence="14 15" key="1">
    <citation type="submission" date="2016-10" db="EMBL/GenBank/DDBJ databases">
        <authorList>
            <person name="de Groot N.N."/>
        </authorList>
    </citation>
    <scope>NUCLEOTIDE SEQUENCE [LARGE SCALE GENOMIC DNA]</scope>
    <source>
        <strain evidence="14 15">DSM 2784</strain>
    </source>
</reference>
<dbReference type="Gene3D" id="3.70.10.10">
    <property type="match status" value="1"/>
</dbReference>
<evidence type="ECO:0000256" key="6">
    <source>
        <dbReference type="ARBA" id="ARBA00022695"/>
    </source>
</evidence>
<dbReference type="OrthoDB" id="8421503at2"/>
<comment type="function">
    <text evidence="10">Confers DNA tethering and processivity to DNA polymerases and other proteins. Acts as a clamp, forming a ring around DNA (a reaction catalyzed by the clamp-loading complex) which diffuses in an ATP-independent manner freely and bidirectionally along dsDNA. Initially characterized for its ability to contact the catalytic subunit of DNA polymerase III (Pol III), a complex, multichain enzyme responsible for most of the replicative synthesis in bacteria; Pol III exhibits 3'-5' exonuclease proofreading activity. The beta chain is required for initiation of replication as well as for processivity of DNA replication.</text>
</comment>
<evidence type="ECO:0000256" key="4">
    <source>
        <dbReference type="ARBA" id="ARBA00022490"/>
    </source>
</evidence>
<dbReference type="InterPro" id="IPR022634">
    <property type="entry name" value="DNA_polIII_beta_N"/>
</dbReference>
<dbReference type="InterPro" id="IPR001001">
    <property type="entry name" value="DNA_polIII_beta"/>
</dbReference>
<evidence type="ECO:0000256" key="9">
    <source>
        <dbReference type="ARBA" id="ARBA00023125"/>
    </source>
</evidence>
<dbReference type="InterPro" id="IPR022635">
    <property type="entry name" value="DNA_polIII_beta_C"/>
</dbReference>
<comment type="subcellular location">
    <subcellularLocation>
        <location evidence="1 10">Cytoplasm</location>
    </subcellularLocation>
</comment>
<feature type="domain" description="DNA polymerase III beta sliding clamp N-terminal" evidence="11">
    <location>
        <begin position="1"/>
        <end position="118"/>
    </location>
</feature>
<keyword evidence="15" id="KW-1185">Reference proteome</keyword>
<evidence type="ECO:0000256" key="3">
    <source>
        <dbReference type="ARBA" id="ARBA00021035"/>
    </source>
</evidence>
<dbReference type="PIRSF" id="PIRSF000804">
    <property type="entry name" value="DNA_pol_III_b"/>
    <property type="match status" value="1"/>
</dbReference>
<dbReference type="AlphaFoldDB" id="A0A1G5RRM5"/>
<gene>
    <name evidence="14" type="ORF">SAMN03080599_00373</name>
</gene>
<evidence type="ECO:0000313" key="14">
    <source>
        <dbReference type="EMBL" id="SCZ76667.1"/>
    </source>
</evidence>
<keyword evidence="5 10" id="KW-0808">Transferase</keyword>
<dbReference type="GO" id="GO:0005737">
    <property type="term" value="C:cytoplasm"/>
    <property type="evidence" value="ECO:0007669"/>
    <property type="project" value="UniProtKB-SubCell"/>
</dbReference>
<evidence type="ECO:0000259" key="11">
    <source>
        <dbReference type="Pfam" id="PF00712"/>
    </source>
</evidence>
<dbReference type="GO" id="GO:0003887">
    <property type="term" value="F:DNA-directed DNA polymerase activity"/>
    <property type="evidence" value="ECO:0007669"/>
    <property type="project" value="UniProtKB-UniRule"/>
</dbReference>
<evidence type="ECO:0000256" key="10">
    <source>
        <dbReference type="PIRNR" id="PIRNR000804"/>
    </source>
</evidence>
<dbReference type="GO" id="GO:0003677">
    <property type="term" value="F:DNA binding"/>
    <property type="evidence" value="ECO:0007669"/>
    <property type="project" value="UniProtKB-UniRule"/>
</dbReference>
<dbReference type="SMART" id="SM00480">
    <property type="entry name" value="POL3Bc"/>
    <property type="match status" value="1"/>
</dbReference>
<name>A0A1G5RRM5_9FIRM</name>